<dbReference type="SUPFAM" id="SSF56672">
    <property type="entry name" value="DNA/RNA polymerases"/>
    <property type="match status" value="1"/>
</dbReference>
<dbReference type="Proteomes" id="UP001549920">
    <property type="component" value="Unassembled WGS sequence"/>
</dbReference>
<evidence type="ECO:0000313" key="3">
    <source>
        <dbReference type="Proteomes" id="UP001549920"/>
    </source>
</evidence>
<accession>A0ABR3H122</accession>
<dbReference type="InterPro" id="IPR000477">
    <property type="entry name" value="RT_dom"/>
</dbReference>
<dbReference type="PROSITE" id="PS50878">
    <property type="entry name" value="RT_POL"/>
    <property type="match status" value="1"/>
</dbReference>
<protein>
    <recommendedName>
        <fullName evidence="1">Reverse transcriptase domain-containing protein</fullName>
    </recommendedName>
</protein>
<keyword evidence="3" id="KW-1185">Reference proteome</keyword>
<dbReference type="CDD" id="cd01650">
    <property type="entry name" value="RT_nLTR_like"/>
    <property type="match status" value="1"/>
</dbReference>
<evidence type="ECO:0000313" key="2">
    <source>
        <dbReference type="EMBL" id="KAL0858504.1"/>
    </source>
</evidence>
<comment type="caution">
    <text evidence="2">The sequence shown here is derived from an EMBL/GenBank/DDBJ whole genome shotgun (WGS) entry which is preliminary data.</text>
</comment>
<sequence>MSQSISEKFTLASFNCFFVTRSINDIQNLCSMSDVVALQETCLLPHDIPLLGNISSDFEYTGKSAVNTSVGLLKGRPYGGVAILWRKGIFDSVTVLDCDSARVIGIRATMGERTVIFFSVYMPTDSLDNLPIFTEVLGELSAIVESENVESIFILGDFNAHPHELFYNELTNFCSDQSWICADIEKLGLQSNVYTYVSAAHGCRRWLDHCVVSSSAWQSVVEVEVIEDVFVSDHLPLIVKCDLRIVRPKLMARDLHPSSVIWGERDQNQISEYQKLCHNRLREIDFPSEFVGCSRGLCGLDEHRRVLDQLYDSIVQALSDAASKTKKKPCNKPSKNKHLCGWNKHVQEAHRVARLNFGVWLSYNRPSSGRIYDQMNESRKIFKSRLKWCQRNQEQLKMDILAKHRVDKNFKQFWKATKRYDVRPGLPVSVGGENESVHIANSFAQHFKVHSPLGPRSVSVNTGSVQAGCQKDVPLVRVTAKQVREALKRMTGGKSPGHDGISVEHLRHAGSHLPRVLALFFSMCINHSYLPQDLIKTIVVPIVKDRAGDISNRGNYRPISLATTIAKVLDSVFDSELDKYANIHDAQFGFRPGLSTESAILSLKHTVQYYIDRKTPVYACFLDLSKAFDLVSYEVLWRGLAGRGVPAELLEMFRFWYSNQTNFVRWADSLSGAYVLECGVRQGGLTSPKLFNIYMNDLIVELSSMRVGCRIDGVSINNISYADDMVLLSPTVGGLREMLKVCETYATERGLTYNVKKTEYMVFEAAGKCHNIAVNITLNGLSVKRVTNFKYLGHIITGDLKDDADIERERRALAVRGNMLARRFSRCTKQVKVTLFKAYCQSIYTGSLWVKYTRRSLDTLRVQYNNIFRMLLGLPRFCSASGMFAAYQTDGFNAIIRKKSASLISRVRASDNSILKTLADRYTSPLWKCLVQRLITGPYPPP</sequence>
<dbReference type="InterPro" id="IPR043502">
    <property type="entry name" value="DNA/RNA_pol_sf"/>
</dbReference>
<feature type="domain" description="Reverse transcriptase" evidence="1">
    <location>
        <begin position="523"/>
        <end position="796"/>
    </location>
</feature>
<gene>
    <name evidence="2" type="ORF">ABMA27_012366</name>
</gene>
<dbReference type="PANTHER" id="PTHR19446">
    <property type="entry name" value="REVERSE TRANSCRIPTASES"/>
    <property type="match status" value="1"/>
</dbReference>
<evidence type="ECO:0000259" key="1">
    <source>
        <dbReference type="PROSITE" id="PS50878"/>
    </source>
</evidence>
<proteinExistence type="predicted"/>
<name>A0ABR3H122_LOXSC</name>
<dbReference type="Pfam" id="PF03372">
    <property type="entry name" value="Exo_endo_phos"/>
    <property type="match status" value="1"/>
</dbReference>
<dbReference type="InterPro" id="IPR036691">
    <property type="entry name" value="Endo/exonu/phosph_ase_sf"/>
</dbReference>
<dbReference type="SUPFAM" id="SSF56219">
    <property type="entry name" value="DNase I-like"/>
    <property type="match status" value="1"/>
</dbReference>
<dbReference type="InterPro" id="IPR005135">
    <property type="entry name" value="Endo/exonuclease/phosphatase"/>
</dbReference>
<reference evidence="2 3" key="1">
    <citation type="submission" date="2024-06" db="EMBL/GenBank/DDBJ databases">
        <title>A chromosome-level genome assembly of beet webworm, Loxostege sticticalis.</title>
        <authorList>
            <person name="Zhang Y."/>
        </authorList>
    </citation>
    <scope>NUCLEOTIDE SEQUENCE [LARGE SCALE GENOMIC DNA]</scope>
    <source>
        <strain evidence="2">AQ026</strain>
        <tissue evidence="2">Whole body</tissue>
    </source>
</reference>
<dbReference type="Gene3D" id="3.60.10.10">
    <property type="entry name" value="Endonuclease/exonuclease/phosphatase"/>
    <property type="match status" value="1"/>
</dbReference>
<organism evidence="2 3">
    <name type="scientific">Loxostege sticticalis</name>
    <name type="common">Beet webworm moth</name>
    <dbReference type="NCBI Taxonomy" id="481309"/>
    <lineage>
        <taxon>Eukaryota</taxon>
        <taxon>Metazoa</taxon>
        <taxon>Ecdysozoa</taxon>
        <taxon>Arthropoda</taxon>
        <taxon>Hexapoda</taxon>
        <taxon>Insecta</taxon>
        <taxon>Pterygota</taxon>
        <taxon>Neoptera</taxon>
        <taxon>Endopterygota</taxon>
        <taxon>Lepidoptera</taxon>
        <taxon>Glossata</taxon>
        <taxon>Ditrysia</taxon>
        <taxon>Pyraloidea</taxon>
        <taxon>Crambidae</taxon>
        <taxon>Pyraustinae</taxon>
        <taxon>Loxostege</taxon>
    </lineage>
</organism>
<dbReference type="Pfam" id="PF00078">
    <property type="entry name" value="RVT_1"/>
    <property type="match status" value="1"/>
</dbReference>
<dbReference type="EMBL" id="JBEUOH010000030">
    <property type="protein sequence ID" value="KAL0858504.1"/>
    <property type="molecule type" value="Genomic_DNA"/>
</dbReference>